<dbReference type="Proteomes" id="UP000228531">
    <property type="component" value="Unassembled WGS sequence"/>
</dbReference>
<proteinExistence type="predicted"/>
<gene>
    <name evidence="1" type="ORF">BC777_0645</name>
</gene>
<reference evidence="1 2" key="1">
    <citation type="submission" date="2017-11" db="EMBL/GenBank/DDBJ databases">
        <title>Genomic Encyclopedia of Archaeal and Bacterial Type Strains, Phase II (KMG-II): From Individual Species to Whole Genera.</title>
        <authorList>
            <person name="Goeker M."/>
        </authorList>
    </citation>
    <scope>NUCLEOTIDE SEQUENCE [LARGE SCALE GENOMIC DNA]</scope>
    <source>
        <strain evidence="1 2">DSM 29128</strain>
    </source>
</reference>
<dbReference type="PANTHER" id="PTHR33835:SF1">
    <property type="entry name" value="METALLO-BETA-LACTAMASE DOMAIN-CONTAINING PROTEIN"/>
    <property type="match status" value="1"/>
</dbReference>
<dbReference type="InterPro" id="IPR036866">
    <property type="entry name" value="RibonucZ/Hydroxyglut_hydro"/>
</dbReference>
<protein>
    <submittedName>
        <fullName evidence="1">Uncharacterized protein DUF4336</fullName>
    </submittedName>
</protein>
<keyword evidence="2" id="KW-1185">Reference proteome</keyword>
<dbReference type="RefSeq" id="WP_100366694.1">
    <property type="nucleotide sequence ID" value="NZ_PGTY01000001.1"/>
</dbReference>
<dbReference type="PANTHER" id="PTHR33835">
    <property type="entry name" value="YALI0C07656P"/>
    <property type="match status" value="1"/>
</dbReference>
<sequence length="230" mass="26001">MTKLTLFAEDIWIADSGELSVMGFRYPTRCAVMRLSGDALLVWSPAALSPPLRAQIDAIGRVTHLIAPNMLHHMFLGDWQTAYPQAQLFGLAALSHKRPDLRFDGVLDDVPNQAWADQIDQIVVANKLTDEVVFFHHASGTVIFADLIQQFPHDCHKGWRGMIARLDLMVGDVPNVPRKFRLGFRAKTKARASITKILQWPIKRILLAHGAPVTDDGHRVLKRTFRWLIR</sequence>
<dbReference type="EMBL" id="PGTY01000001">
    <property type="protein sequence ID" value="PJI91805.1"/>
    <property type="molecule type" value="Genomic_DNA"/>
</dbReference>
<dbReference type="InterPro" id="IPR025638">
    <property type="entry name" value="DUF4336"/>
</dbReference>
<accession>A0A2M8WLK2</accession>
<dbReference type="OrthoDB" id="450111at2"/>
<dbReference type="SUPFAM" id="SSF56281">
    <property type="entry name" value="Metallo-hydrolase/oxidoreductase"/>
    <property type="match status" value="1"/>
</dbReference>
<evidence type="ECO:0000313" key="2">
    <source>
        <dbReference type="Proteomes" id="UP000228531"/>
    </source>
</evidence>
<name>A0A2M8WLK2_9RHOB</name>
<organism evidence="1 2">
    <name type="scientific">Yoonia maricola</name>
    <dbReference type="NCBI Taxonomy" id="420999"/>
    <lineage>
        <taxon>Bacteria</taxon>
        <taxon>Pseudomonadati</taxon>
        <taxon>Pseudomonadota</taxon>
        <taxon>Alphaproteobacteria</taxon>
        <taxon>Rhodobacterales</taxon>
        <taxon>Paracoccaceae</taxon>
        <taxon>Yoonia</taxon>
    </lineage>
</organism>
<comment type="caution">
    <text evidence="1">The sequence shown here is derived from an EMBL/GenBank/DDBJ whole genome shotgun (WGS) entry which is preliminary data.</text>
</comment>
<dbReference type="AlphaFoldDB" id="A0A2M8WLK2"/>
<dbReference type="Pfam" id="PF14234">
    <property type="entry name" value="DUF4336"/>
    <property type="match status" value="1"/>
</dbReference>
<evidence type="ECO:0000313" key="1">
    <source>
        <dbReference type="EMBL" id="PJI91805.1"/>
    </source>
</evidence>